<dbReference type="Proteomes" id="UP000652761">
    <property type="component" value="Unassembled WGS sequence"/>
</dbReference>
<evidence type="ECO:0000313" key="2">
    <source>
        <dbReference type="EMBL" id="MQL76498.1"/>
    </source>
</evidence>
<dbReference type="PANTHER" id="PTHR39104">
    <property type="entry name" value="AMINO ACID-LIGASE"/>
    <property type="match status" value="1"/>
</dbReference>
<comment type="caution">
    <text evidence="2">The sequence shown here is derived from an EMBL/GenBank/DDBJ whole genome shotgun (WGS) entry which is preliminary data.</text>
</comment>
<dbReference type="AlphaFoldDB" id="A0A843TYK7"/>
<reference evidence="2" key="1">
    <citation type="submission" date="2017-07" db="EMBL/GenBank/DDBJ databases">
        <title>Taro Niue Genome Assembly and Annotation.</title>
        <authorList>
            <person name="Atibalentja N."/>
            <person name="Keating K."/>
            <person name="Fields C.J."/>
        </authorList>
    </citation>
    <scope>NUCLEOTIDE SEQUENCE</scope>
    <source>
        <strain evidence="2">Niue_2</strain>
        <tissue evidence="2">Leaf</tissue>
    </source>
</reference>
<gene>
    <name evidence="2" type="ORF">Taro_008891</name>
</gene>
<keyword evidence="3" id="KW-1185">Reference proteome</keyword>
<feature type="compositionally biased region" description="Low complexity" evidence="1">
    <location>
        <begin position="25"/>
        <end position="40"/>
    </location>
</feature>
<dbReference type="OrthoDB" id="751983at2759"/>
<dbReference type="EMBL" id="NMUH01000301">
    <property type="protein sequence ID" value="MQL76498.1"/>
    <property type="molecule type" value="Genomic_DNA"/>
</dbReference>
<protein>
    <submittedName>
        <fullName evidence="2">Uncharacterized protein</fullName>
    </submittedName>
</protein>
<dbReference type="PANTHER" id="PTHR39104:SF1">
    <property type="entry name" value="AMINO ACID-LIGASE"/>
    <property type="match status" value="1"/>
</dbReference>
<feature type="compositionally biased region" description="Gly residues" evidence="1">
    <location>
        <begin position="14"/>
        <end position="24"/>
    </location>
</feature>
<sequence length="283" mass="29843">MVVFTTSASMMHGADGGGGDGGGSSTVKLLPSPSPTPSSSTTIAAATSVAGGRFVCLHLGQGWEYRGVDVGAIGQALGLDPASVRLNGYLLGARGPGLVAASVTWRSLLSFFSARGLPTGRGGCGSSGVWPVSDDLAVDGPITVQGRPTSLSRDQKFSGCCFLYDYAKPSHQEDGWMANSKRKLASHHESPPEEEERERNQCVSFAPEDGVSESVLCMAKKLRLDEERRPPLKRTKAELHPAGSAEASACTMPAGLMPNCVMGHRKRQREEELVVPLSCKRTA</sequence>
<accession>A0A843TYK7</accession>
<proteinExistence type="predicted"/>
<feature type="region of interest" description="Disordered" evidence="1">
    <location>
        <begin position="179"/>
        <end position="199"/>
    </location>
</feature>
<name>A0A843TYK7_COLES</name>
<organism evidence="2 3">
    <name type="scientific">Colocasia esculenta</name>
    <name type="common">Wild taro</name>
    <name type="synonym">Arum esculentum</name>
    <dbReference type="NCBI Taxonomy" id="4460"/>
    <lineage>
        <taxon>Eukaryota</taxon>
        <taxon>Viridiplantae</taxon>
        <taxon>Streptophyta</taxon>
        <taxon>Embryophyta</taxon>
        <taxon>Tracheophyta</taxon>
        <taxon>Spermatophyta</taxon>
        <taxon>Magnoliopsida</taxon>
        <taxon>Liliopsida</taxon>
        <taxon>Araceae</taxon>
        <taxon>Aroideae</taxon>
        <taxon>Colocasieae</taxon>
        <taxon>Colocasia</taxon>
    </lineage>
</organism>
<feature type="region of interest" description="Disordered" evidence="1">
    <location>
        <begin position="12"/>
        <end position="40"/>
    </location>
</feature>
<evidence type="ECO:0000313" key="3">
    <source>
        <dbReference type="Proteomes" id="UP000652761"/>
    </source>
</evidence>
<evidence type="ECO:0000256" key="1">
    <source>
        <dbReference type="SAM" id="MobiDB-lite"/>
    </source>
</evidence>